<dbReference type="EMBL" id="JAYMYR010000004">
    <property type="protein sequence ID" value="KAK7367920.1"/>
    <property type="molecule type" value="Genomic_DNA"/>
</dbReference>
<protein>
    <recommendedName>
        <fullName evidence="4">Disease resistance N-terminal domain-containing protein</fullName>
    </recommendedName>
</protein>
<name>A0AAN9N768_PHACN</name>
<dbReference type="Proteomes" id="UP001374584">
    <property type="component" value="Unassembled WGS sequence"/>
</dbReference>
<dbReference type="PANTHER" id="PTHR19338">
    <property type="entry name" value="TRANSLOCASE OF INNER MITOCHONDRIAL MEMBRANE 13 HOMOLOG"/>
    <property type="match status" value="1"/>
</dbReference>
<evidence type="ECO:0000259" key="4">
    <source>
        <dbReference type="Pfam" id="PF18052"/>
    </source>
</evidence>
<keyword evidence="2" id="KW-0547">Nucleotide-binding</keyword>
<dbReference type="InterPro" id="IPR027417">
    <property type="entry name" value="P-loop_NTPase"/>
</dbReference>
<keyword evidence="1" id="KW-0677">Repeat</keyword>
<evidence type="ECO:0000256" key="1">
    <source>
        <dbReference type="ARBA" id="ARBA00022737"/>
    </source>
</evidence>
<organism evidence="5 6">
    <name type="scientific">Phaseolus coccineus</name>
    <name type="common">Scarlet runner bean</name>
    <name type="synonym">Phaseolus multiflorus</name>
    <dbReference type="NCBI Taxonomy" id="3886"/>
    <lineage>
        <taxon>Eukaryota</taxon>
        <taxon>Viridiplantae</taxon>
        <taxon>Streptophyta</taxon>
        <taxon>Embryophyta</taxon>
        <taxon>Tracheophyta</taxon>
        <taxon>Spermatophyta</taxon>
        <taxon>Magnoliopsida</taxon>
        <taxon>eudicotyledons</taxon>
        <taxon>Gunneridae</taxon>
        <taxon>Pentapetalae</taxon>
        <taxon>rosids</taxon>
        <taxon>fabids</taxon>
        <taxon>Fabales</taxon>
        <taxon>Fabaceae</taxon>
        <taxon>Papilionoideae</taxon>
        <taxon>50 kb inversion clade</taxon>
        <taxon>NPAAA clade</taxon>
        <taxon>indigoferoid/millettioid clade</taxon>
        <taxon>Phaseoleae</taxon>
        <taxon>Phaseolus</taxon>
    </lineage>
</organism>
<dbReference type="SUPFAM" id="SSF52540">
    <property type="entry name" value="P-loop containing nucleoside triphosphate hydrolases"/>
    <property type="match status" value="1"/>
</dbReference>
<dbReference type="Gene3D" id="1.20.5.4130">
    <property type="match status" value="1"/>
</dbReference>
<evidence type="ECO:0000256" key="3">
    <source>
        <dbReference type="ARBA" id="ARBA00022821"/>
    </source>
</evidence>
<proteinExistence type="predicted"/>
<feature type="domain" description="Disease resistance N-terminal" evidence="4">
    <location>
        <begin position="5"/>
        <end position="87"/>
    </location>
</feature>
<keyword evidence="3" id="KW-0611">Plant defense</keyword>
<dbReference type="GO" id="GO:0006952">
    <property type="term" value="P:defense response"/>
    <property type="evidence" value="ECO:0007669"/>
    <property type="project" value="UniProtKB-KW"/>
</dbReference>
<dbReference type="AlphaFoldDB" id="A0AAN9N768"/>
<sequence length="252" mass="29508">MTHFVVESLLHNLNSLIQKEFTPFLSFHQDLRKLADLFTTIKGSLEDAEQKQFSDTNINDWLLKINDVAHMMDDLIDECAYEAFGLEYQGVKGDLSNKVQRSCLSSFHLNHVVLGYKMAKKMKRISERLIEIVEEKKKFHLTDTLTKTGMIGWRRNEVIEGRRTTFLFREPGVCGREEDTHKLISYLTIHPYALRNVLSVYPFQEDRFTYLHHISPYNFRDNLRVYLIEGAEGIGKTTFAKLLFHHRSIVNH</sequence>
<evidence type="ECO:0000313" key="6">
    <source>
        <dbReference type="Proteomes" id="UP001374584"/>
    </source>
</evidence>
<evidence type="ECO:0000256" key="2">
    <source>
        <dbReference type="ARBA" id="ARBA00022741"/>
    </source>
</evidence>
<comment type="caution">
    <text evidence="5">The sequence shown here is derived from an EMBL/GenBank/DDBJ whole genome shotgun (WGS) entry which is preliminary data.</text>
</comment>
<accession>A0AAN9N768</accession>
<evidence type="ECO:0000313" key="5">
    <source>
        <dbReference type="EMBL" id="KAK7367920.1"/>
    </source>
</evidence>
<dbReference type="PANTHER" id="PTHR19338:SF73">
    <property type="entry name" value="DISEASE RESISTANCE PROTEIN RGA2-LIKE"/>
    <property type="match status" value="1"/>
</dbReference>
<gene>
    <name evidence="5" type="ORF">VNO80_09940</name>
</gene>
<keyword evidence="6" id="KW-1185">Reference proteome</keyword>
<dbReference type="GO" id="GO:0000166">
    <property type="term" value="F:nucleotide binding"/>
    <property type="evidence" value="ECO:0007669"/>
    <property type="project" value="UniProtKB-KW"/>
</dbReference>
<dbReference type="Pfam" id="PF18052">
    <property type="entry name" value="Rx_N"/>
    <property type="match status" value="1"/>
</dbReference>
<reference evidence="5 6" key="1">
    <citation type="submission" date="2024-01" db="EMBL/GenBank/DDBJ databases">
        <title>The genomes of 5 underutilized Papilionoideae crops provide insights into root nodulation and disease resistanc.</title>
        <authorList>
            <person name="Jiang F."/>
        </authorList>
    </citation>
    <scope>NUCLEOTIDE SEQUENCE [LARGE SCALE GENOMIC DNA]</scope>
    <source>
        <strain evidence="5">JINMINGXINNONG_FW02</strain>
        <tissue evidence="5">Leaves</tissue>
    </source>
</reference>
<dbReference type="InterPro" id="IPR041118">
    <property type="entry name" value="Rx_N"/>
</dbReference>